<dbReference type="EMBL" id="CP136920">
    <property type="protein sequence ID" value="WOO41921.1"/>
    <property type="molecule type" value="Genomic_DNA"/>
</dbReference>
<evidence type="ECO:0000313" key="1">
    <source>
        <dbReference type="EMBL" id="WOO41921.1"/>
    </source>
</evidence>
<protein>
    <submittedName>
        <fullName evidence="1">HAD family hydrolase</fullName>
        <ecNumber evidence="1">3.1.3.-</ecNumber>
    </submittedName>
</protein>
<dbReference type="SUPFAM" id="SSF56784">
    <property type="entry name" value="HAD-like"/>
    <property type="match status" value="1"/>
</dbReference>
<dbReference type="InterPro" id="IPR006439">
    <property type="entry name" value="HAD-SF_hydro_IA"/>
</dbReference>
<dbReference type="AlphaFoldDB" id="A0AAQ3LAK6"/>
<dbReference type="EC" id="3.1.3.-" evidence="1"/>
<dbReference type="Gene3D" id="1.10.150.520">
    <property type="match status" value="1"/>
</dbReference>
<reference evidence="1 2" key="1">
    <citation type="submission" date="2023-10" db="EMBL/GenBank/DDBJ databases">
        <title>Rubellicoccus peritrichatus gen. nov., sp. nov., isolated from an algae of coral reef tank.</title>
        <authorList>
            <person name="Luo J."/>
        </authorList>
    </citation>
    <scope>NUCLEOTIDE SEQUENCE [LARGE SCALE GENOMIC DNA]</scope>
    <source>
        <strain evidence="1 2">CR14</strain>
    </source>
</reference>
<dbReference type="RefSeq" id="WP_317834405.1">
    <property type="nucleotide sequence ID" value="NZ_CP136920.1"/>
</dbReference>
<dbReference type="PRINTS" id="PR00413">
    <property type="entry name" value="HADHALOGNASE"/>
</dbReference>
<dbReference type="InterPro" id="IPR023214">
    <property type="entry name" value="HAD_sf"/>
</dbReference>
<dbReference type="InterPro" id="IPR036412">
    <property type="entry name" value="HAD-like_sf"/>
</dbReference>
<dbReference type="CDD" id="cd01427">
    <property type="entry name" value="HAD_like"/>
    <property type="match status" value="1"/>
</dbReference>
<keyword evidence="2" id="KW-1185">Reference proteome</keyword>
<keyword evidence="1" id="KW-0378">Hydrolase</keyword>
<proteinExistence type="predicted"/>
<dbReference type="KEGG" id="puo:RZN69_02390"/>
<evidence type="ECO:0000313" key="2">
    <source>
        <dbReference type="Proteomes" id="UP001304300"/>
    </source>
</evidence>
<dbReference type="Pfam" id="PF00702">
    <property type="entry name" value="Hydrolase"/>
    <property type="match status" value="1"/>
</dbReference>
<accession>A0AAQ3LAK6</accession>
<dbReference type="Gene3D" id="3.40.50.1000">
    <property type="entry name" value="HAD superfamily/HAD-like"/>
    <property type="match status" value="1"/>
</dbReference>
<organism evidence="1 2">
    <name type="scientific">Rubellicoccus peritrichatus</name>
    <dbReference type="NCBI Taxonomy" id="3080537"/>
    <lineage>
        <taxon>Bacteria</taxon>
        <taxon>Pseudomonadati</taxon>
        <taxon>Verrucomicrobiota</taxon>
        <taxon>Opitutia</taxon>
        <taxon>Puniceicoccales</taxon>
        <taxon>Cerasicoccaceae</taxon>
        <taxon>Rubellicoccus</taxon>
    </lineage>
</organism>
<name>A0AAQ3LAK6_9BACT</name>
<dbReference type="GO" id="GO:0016787">
    <property type="term" value="F:hydrolase activity"/>
    <property type="evidence" value="ECO:0007669"/>
    <property type="project" value="UniProtKB-KW"/>
</dbReference>
<gene>
    <name evidence="1" type="ORF">RZN69_02390</name>
</gene>
<dbReference type="Proteomes" id="UP001304300">
    <property type="component" value="Chromosome"/>
</dbReference>
<sequence>MEIDPKVKAVCFDIDGTLVDDRYPSAQIHERFLGGNYILHLLGDMIQTSGHQDAHNALLAYTEVNVYWDYSDIIDHFNLDSFLVTEWIRLWHKNHLVALWRNVQLIHKLRNKGYKIYIISNNPHTGCLFKLEHTGLVDLDGNGVIDEIFGSNRGLGQKWDIGFWKRVIEQSPYPAEAMAMIGDNPVEDAEVPLAAGFCQSFLVDSEGKLQEAPQINVV</sequence>